<dbReference type="GO" id="GO:0019867">
    <property type="term" value="C:outer membrane"/>
    <property type="evidence" value="ECO:0007669"/>
    <property type="project" value="InterPro"/>
</dbReference>
<comment type="subcellular location">
    <subcellularLocation>
        <location evidence="1">Membrane</location>
    </subcellularLocation>
</comment>
<feature type="domain" description="Bacterial surface antigen (D15)" evidence="3">
    <location>
        <begin position="191"/>
        <end position="379"/>
    </location>
</feature>
<keyword evidence="2" id="KW-0472">Membrane</keyword>
<proteinExistence type="predicted"/>
<dbReference type="InterPro" id="IPR000184">
    <property type="entry name" value="Bac_surfAg_D15"/>
</dbReference>
<evidence type="ECO:0000256" key="1">
    <source>
        <dbReference type="ARBA" id="ARBA00004370"/>
    </source>
</evidence>
<organism evidence="4 5">
    <name type="scientific">Phaeodactylibacter luteus</name>
    <dbReference type="NCBI Taxonomy" id="1564516"/>
    <lineage>
        <taxon>Bacteria</taxon>
        <taxon>Pseudomonadati</taxon>
        <taxon>Bacteroidota</taxon>
        <taxon>Saprospiria</taxon>
        <taxon>Saprospirales</taxon>
        <taxon>Haliscomenobacteraceae</taxon>
        <taxon>Phaeodactylibacter</taxon>
    </lineage>
</organism>
<keyword evidence="5" id="KW-1185">Reference proteome</keyword>
<dbReference type="OrthoDB" id="9771071at2"/>
<evidence type="ECO:0000313" key="4">
    <source>
        <dbReference type="EMBL" id="TXB62557.1"/>
    </source>
</evidence>
<dbReference type="Gene3D" id="2.40.160.50">
    <property type="entry name" value="membrane protein fhac: a member of the omp85/tpsb transporter family"/>
    <property type="match status" value="1"/>
</dbReference>
<protein>
    <submittedName>
        <fullName evidence="4">BamA/TamA family outer membrane protein</fullName>
    </submittedName>
</protein>
<evidence type="ECO:0000313" key="5">
    <source>
        <dbReference type="Proteomes" id="UP000321580"/>
    </source>
</evidence>
<comment type="caution">
    <text evidence="4">The sequence shown here is derived from an EMBL/GenBank/DDBJ whole genome shotgun (WGS) entry which is preliminary data.</text>
</comment>
<dbReference type="EMBL" id="VOOR01000027">
    <property type="protein sequence ID" value="TXB62557.1"/>
    <property type="molecule type" value="Genomic_DNA"/>
</dbReference>
<name>A0A5C6RJZ6_9BACT</name>
<dbReference type="AlphaFoldDB" id="A0A5C6RJZ6"/>
<reference evidence="4 5" key="1">
    <citation type="submission" date="2019-08" db="EMBL/GenBank/DDBJ databases">
        <title>Genome of Phaeodactylibacter luteus.</title>
        <authorList>
            <person name="Bowman J.P."/>
        </authorList>
    </citation>
    <scope>NUCLEOTIDE SEQUENCE [LARGE SCALE GENOMIC DNA]</scope>
    <source>
        <strain evidence="4 5">KCTC 42180</strain>
    </source>
</reference>
<gene>
    <name evidence="4" type="ORF">FRY97_13135</name>
</gene>
<evidence type="ECO:0000256" key="2">
    <source>
        <dbReference type="ARBA" id="ARBA00023136"/>
    </source>
</evidence>
<evidence type="ECO:0000259" key="3">
    <source>
        <dbReference type="Pfam" id="PF01103"/>
    </source>
</evidence>
<dbReference type="Pfam" id="PF01103">
    <property type="entry name" value="Omp85"/>
    <property type="match status" value="1"/>
</dbReference>
<sequence>MFPPSLQPPHPQSSYLVSMKQLICTIAVWAFGCLPLNGQADTLQGSSGRAVALPLAFLTPETSWGFGAAGIYTFRLPGEPPSSRPSQLQLGGAYTLEKQLLLYLPFQFFKHEERSNLYGELGYYRYTYYFYGVGNAYPDYEGELFDLEFPRVRLAAVRRPGSSAWYLGGQYWLDRMKVSGLEPQGLLFNVNVPGKEGGLLSAAGLVALLDHRDNVFYPSAGGYLELSSLHSMAAIGSDFDFSKFTLDGRKYWSRDGQHVVALNAYLEWNTGTPPFTHLGFIGGTRRMRGYYEGRFRDRQLAIFQAAYRFPLIWRFKAVIFAGLGNVAHDWGSMALGNTRWAVGAGLRFLLLKEERAHVRLDYGIGQNSSGVYITVGEAF</sequence>
<dbReference type="Proteomes" id="UP000321580">
    <property type="component" value="Unassembled WGS sequence"/>
</dbReference>
<accession>A0A5C6RJZ6</accession>